<evidence type="ECO:0000256" key="1">
    <source>
        <dbReference type="SAM" id="Phobius"/>
    </source>
</evidence>
<dbReference type="AlphaFoldDB" id="A0A6J7APB1"/>
<reference evidence="2" key="1">
    <citation type="submission" date="2020-05" db="EMBL/GenBank/DDBJ databases">
        <authorList>
            <person name="Chiriac C."/>
            <person name="Salcher M."/>
            <person name="Ghai R."/>
            <person name="Kavagutti S V."/>
        </authorList>
    </citation>
    <scope>NUCLEOTIDE SEQUENCE</scope>
</reference>
<feature type="transmembrane region" description="Helical" evidence="1">
    <location>
        <begin position="12"/>
        <end position="32"/>
    </location>
</feature>
<evidence type="ECO:0000313" key="4">
    <source>
        <dbReference type="EMBL" id="CAB5011825.1"/>
    </source>
</evidence>
<keyword evidence="1" id="KW-0812">Transmembrane</keyword>
<sequence length="79" mass="8867">MPNPIEWILAHPLAISRIVLFLIMAIGIYQILKSFDDQDDGYDDDDDDGGSGILAYLGISDEDEEPTRRTRPLITAMRS</sequence>
<keyword evidence="1" id="KW-1133">Transmembrane helix</keyword>
<protein>
    <submittedName>
        <fullName evidence="2">Unannotated protein</fullName>
    </submittedName>
</protein>
<dbReference type="EMBL" id="CAFABE010000140">
    <property type="protein sequence ID" value="CAB4834714.1"/>
    <property type="molecule type" value="Genomic_DNA"/>
</dbReference>
<evidence type="ECO:0000313" key="3">
    <source>
        <dbReference type="EMBL" id="CAB4882425.1"/>
    </source>
</evidence>
<evidence type="ECO:0000313" key="2">
    <source>
        <dbReference type="EMBL" id="CAB4834714.1"/>
    </source>
</evidence>
<organism evidence="2">
    <name type="scientific">freshwater metagenome</name>
    <dbReference type="NCBI Taxonomy" id="449393"/>
    <lineage>
        <taxon>unclassified sequences</taxon>
        <taxon>metagenomes</taxon>
        <taxon>ecological metagenomes</taxon>
    </lineage>
</organism>
<name>A0A6J7APB1_9ZZZZ</name>
<keyword evidence="1" id="KW-0472">Membrane</keyword>
<accession>A0A6J7APB1</accession>
<proteinExistence type="predicted"/>
<dbReference type="EMBL" id="CAFBLT010000002">
    <property type="protein sequence ID" value="CAB4882425.1"/>
    <property type="molecule type" value="Genomic_DNA"/>
</dbReference>
<gene>
    <name evidence="2" type="ORF">UFOPK3164_01735</name>
    <name evidence="3" type="ORF">UFOPK3427_01632</name>
    <name evidence="4" type="ORF">UFOPK4112_00358</name>
</gene>
<dbReference type="EMBL" id="CAFBPM010000002">
    <property type="protein sequence ID" value="CAB5011825.1"/>
    <property type="molecule type" value="Genomic_DNA"/>
</dbReference>